<reference evidence="1 2" key="1">
    <citation type="submission" date="2021-03" db="EMBL/GenBank/DDBJ databases">
        <title>Sequencing the genomes of 1000 actinobacteria strains.</title>
        <authorList>
            <person name="Klenk H.-P."/>
        </authorList>
    </citation>
    <scope>NUCLEOTIDE SEQUENCE [LARGE SCALE GENOMIC DNA]</scope>
    <source>
        <strain evidence="1 2">DSM 45510</strain>
    </source>
</reference>
<keyword evidence="2" id="KW-1185">Reference proteome</keyword>
<accession>A0ABS4PV00</accession>
<proteinExistence type="predicted"/>
<organism evidence="1 2">
    <name type="scientific">Amycolatopsis magusensis</name>
    <dbReference type="NCBI Taxonomy" id="882444"/>
    <lineage>
        <taxon>Bacteria</taxon>
        <taxon>Bacillati</taxon>
        <taxon>Actinomycetota</taxon>
        <taxon>Actinomycetes</taxon>
        <taxon>Pseudonocardiales</taxon>
        <taxon>Pseudonocardiaceae</taxon>
        <taxon>Amycolatopsis</taxon>
    </lineage>
</organism>
<sequence length="156" mass="17444">MPPPQPAHGLAMRFHVQIDGLSLGNWSSCKGLDVKAKIERVYDPGDYSHRKILFADIDYPTVKLERAVDGASTPVLRKWLTEQFSPWRQPGTIPDLLEMVLGGQTATITLLDSQWAEVCSWTLRNVYPSGWAGPTLSAKESKVAIERLELEHEGFL</sequence>
<dbReference type="RefSeq" id="WP_209666003.1">
    <property type="nucleotide sequence ID" value="NZ_JAGGMS010000001.1"/>
</dbReference>
<dbReference type="Proteomes" id="UP000741013">
    <property type="component" value="Unassembled WGS sequence"/>
</dbReference>
<dbReference type="PANTHER" id="PTHR38009">
    <property type="entry name" value="CONSERVED HYPOTHETICAL PHAGE TAIL PROTEIN"/>
    <property type="match status" value="1"/>
</dbReference>
<dbReference type="InterPro" id="IPR011747">
    <property type="entry name" value="CHP02241"/>
</dbReference>
<evidence type="ECO:0000313" key="1">
    <source>
        <dbReference type="EMBL" id="MBP2182735.1"/>
    </source>
</evidence>
<dbReference type="EMBL" id="JAGGMS010000001">
    <property type="protein sequence ID" value="MBP2182735.1"/>
    <property type="molecule type" value="Genomic_DNA"/>
</dbReference>
<dbReference type="Pfam" id="PF06841">
    <property type="entry name" value="Phage_T4_gp19"/>
    <property type="match status" value="1"/>
</dbReference>
<dbReference type="InterPro" id="IPR010667">
    <property type="entry name" value="Phage_T4_Gp19"/>
</dbReference>
<comment type="caution">
    <text evidence="1">The sequence shown here is derived from an EMBL/GenBank/DDBJ whole genome shotgun (WGS) entry which is preliminary data.</text>
</comment>
<gene>
    <name evidence="1" type="ORF">JOM49_004261</name>
</gene>
<dbReference type="NCBIfam" id="TIGR02241">
    <property type="entry name" value="conserved hypothetical phage tail region protein"/>
    <property type="match status" value="1"/>
</dbReference>
<protein>
    <submittedName>
        <fullName evidence="1">Phage tail-like protein</fullName>
    </submittedName>
</protein>
<name>A0ABS4PV00_9PSEU</name>
<dbReference type="PANTHER" id="PTHR38009:SF1">
    <property type="entry name" value="CONSERVED HYPOTHETICAL PHAGE TAIL PROTEIN"/>
    <property type="match status" value="1"/>
</dbReference>
<evidence type="ECO:0000313" key="2">
    <source>
        <dbReference type="Proteomes" id="UP000741013"/>
    </source>
</evidence>